<sequence>MAVASVSTGSYQSTSTSGGFTINGLGDGTDWTDLIEASVEAESYELEKYQEDLEEAEAVSELLEALNEEILTLSGILQGIDEMDEFLAYSVSTTGDGEVQASIEDGATEDSYNLVVNQLAQKDVWISEDMSITSSDQSIISSNSSITLSYAGEEITMDVTAGTTAQELVDQINSDPDFDNKITASLISDGSNYYIKFSGEDTGADNAVVLTDLSAIDGYNASSFTNTQTAQNAQMKVDGFPSGSGNWIERPSNTVDDVIDNMTLTLNAVTDESGINVGVSYDTDAMIETIETFVSEVNQLLYDLLDVTGELADEDDDGSTVYIKDATLGLVYDSVKDALTSAGLGFLYYDSETGKGDMYASLSAIGITTDSTEGSSTFGQLEIDYDELEDALAADPEAVAMLFAANGEAETDSSDMRVLSTISGLTSAGDYDVEYTVSGGVITAATINGVDMTISGNTLLATRDSDANGLYLEVSDLTDGTYSSTVTVKQGKCGQLADLCSALTDVSTGSIPLLAASYDDLTSKLEGDIYAEEARLDTYRTRLEEKYSALDTMLAYYSGVESQLETTLASLDSS</sequence>
<evidence type="ECO:0000256" key="2">
    <source>
        <dbReference type="ARBA" id="ARBA00011255"/>
    </source>
</evidence>
<accession>C6BZV2</accession>
<keyword evidence="4 5" id="KW-0975">Bacterial flagellum</keyword>
<dbReference type="InterPro" id="IPR040026">
    <property type="entry name" value="FliD"/>
</dbReference>
<keyword evidence="5" id="KW-0964">Secreted</keyword>
<comment type="similarity">
    <text evidence="1 5">Belongs to the FliD family.</text>
</comment>
<dbReference type="AlphaFoldDB" id="C6BZV2"/>
<evidence type="ECO:0000256" key="3">
    <source>
        <dbReference type="ARBA" id="ARBA00023054"/>
    </source>
</evidence>
<dbReference type="GO" id="GO:0009421">
    <property type="term" value="C:bacterial-type flagellum filament cap"/>
    <property type="evidence" value="ECO:0007669"/>
    <property type="project" value="InterPro"/>
</dbReference>
<dbReference type="eggNOG" id="COG1345">
    <property type="taxonomic scope" value="Bacteria"/>
</dbReference>
<feature type="coiled-coil region" evidence="5">
    <location>
        <begin position="39"/>
        <end position="69"/>
    </location>
</feature>
<dbReference type="STRING" id="526222.Desal_0944"/>
<evidence type="ECO:0000256" key="5">
    <source>
        <dbReference type="RuleBase" id="RU362066"/>
    </source>
</evidence>
<evidence type="ECO:0000259" key="7">
    <source>
        <dbReference type="Pfam" id="PF07195"/>
    </source>
</evidence>
<dbReference type="PANTHER" id="PTHR30288:SF0">
    <property type="entry name" value="FLAGELLAR HOOK-ASSOCIATED PROTEIN 2"/>
    <property type="match status" value="1"/>
</dbReference>
<gene>
    <name evidence="8" type="ordered locus">Desal_0944</name>
</gene>
<keyword evidence="3 5" id="KW-0175">Coiled coil</keyword>
<comment type="function">
    <text evidence="5">Required for morphogenesis and for the elongation of the flagellar filament by facilitating polymerization of the flagellin monomers at the tip of growing filament. Forms a capping structure, which prevents flagellin subunits (transported through the central channel of the flagellum) from leaking out without polymerization at the distal end.</text>
</comment>
<protein>
    <recommendedName>
        <fullName evidence="5">Flagellar hook-associated protein 2</fullName>
        <shortName evidence="5">HAP2</shortName>
    </recommendedName>
    <alternativeName>
        <fullName evidence="5">Flagellar cap protein</fullName>
    </alternativeName>
</protein>
<evidence type="ECO:0000313" key="8">
    <source>
        <dbReference type="EMBL" id="ACS79009.1"/>
    </source>
</evidence>
<comment type="subcellular location">
    <subcellularLocation>
        <location evidence="5">Secreted</location>
    </subcellularLocation>
    <subcellularLocation>
        <location evidence="5">Bacterial flagellum</location>
    </subcellularLocation>
</comment>
<dbReference type="Proteomes" id="UP000002601">
    <property type="component" value="Chromosome"/>
</dbReference>
<dbReference type="HOGENOM" id="CLU_015182_1_0_7"/>
<dbReference type="OrthoDB" id="5484186at2"/>
<dbReference type="GO" id="GO:0007155">
    <property type="term" value="P:cell adhesion"/>
    <property type="evidence" value="ECO:0007669"/>
    <property type="project" value="InterPro"/>
</dbReference>
<name>C6BZV2_MARSD</name>
<comment type="subunit">
    <text evidence="2 5">Homopentamer.</text>
</comment>
<feature type="domain" description="Flagellar hook-associated protein 2 C-terminal" evidence="7">
    <location>
        <begin position="230"/>
        <end position="555"/>
    </location>
</feature>
<dbReference type="Pfam" id="PF07195">
    <property type="entry name" value="FliD_C"/>
    <property type="match status" value="1"/>
</dbReference>
<dbReference type="GO" id="GO:0005576">
    <property type="term" value="C:extracellular region"/>
    <property type="evidence" value="ECO:0007669"/>
    <property type="project" value="UniProtKB-SubCell"/>
</dbReference>
<dbReference type="InterPro" id="IPR003481">
    <property type="entry name" value="FliD_N"/>
</dbReference>
<dbReference type="RefSeq" id="WP_015850828.1">
    <property type="nucleotide sequence ID" value="NC_012881.1"/>
</dbReference>
<keyword evidence="8" id="KW-0966">Cell projection</keyword>
<dbReference type="GO" id="GO:0009424">
    <property type="term" value="C:bacterial-type flagellum hook"/>
    <property type="evidence" value="ECO:0007669"/>
    <property type="project" value="UniProtKB-UniRule"/>
</dbReference>
<organism evidence="8 9">
    <name type="scientific">Maridesulfovibrio salexigens (strain ATCC 14822 / DSM 2638 / NCIMB 8403 / VKM B-1763)</name>
    <name type="common">Desulfovibrio salexigens</name>
    <dbReference type="NCBI Taxonomy" id="526222"/>
    <lineage>
        <taxon>Bacteria</taxon>
        <taxon>Pseudomonadati</taxon>
        <taxon>Thermodesulfobacteriota</taxon>
        <taxon>Desulfovibrionia</taxon>
        <taxon>Desulfovibrionales</taxon>
        <taxon>Desulfovibrionaceae</taxon>
        <taxon>Maridesulfovibrio</taxon>
    </lineage>
</organism>
<reference evidence="8 9" key="1">
    <citation type="submission" date="2009-06" db="EMBL/GenBank/DDBJ databases">
        <title>Complete sequence of Desulfovibrio salexigens DSM 2638.</title>
        <authorList>
            <consortium name="US DOE Joint Genome Institute"/>
            <person name="Lucas S."/>
            <person name="Copeland A."/>
            <person name="Lapidus A."/>
            <person name="Glavina del Rio T."/>
            <person name="Tice H."/>
            <person name="Bruce D."/>
            <person name="Goodwin L."/>
            <person name="Pitluck S."/>
            <person name="Munk A.C."/>
            <person name="Brettin T."/>
            <person name="Detter J.C."/>
            <person name="Han C."/>
            <person name="Tapia R."/>
            <person name="Larimer F."/>
            <person name="Land M."/>
            <person name="Hauser L."/>
            <person name="Kyrpides N."/>
            <person name="Anderson I."/>
            <person name="Wall J.D."/>
            <person name="Arkin A.P."/>
            <person name="Dehal P."/>
            <person name="Chivian D."/>
            <person name="Giles B."/>
            <person name="Hazen T.C."/>
        </authorList>
    </citation>
    <scope>NUCLEOTIDE SEQUENCE [LARGE SCALE GENOMIC DNA]</scope>
    <source>
        <strain evidence="9">ATCC 14822 / DSM 2638 / NCIMB 8403 / VKM B-1763</strain>
    </source>
</reference>
<feature type="domain" description="Flagellar hook-associated protein 2 N-terminal" evidence="6">
    <location>
        <begin position="28"/>
        <end position="123"/>
    </location>
</feature>
<dbReference type="Pfam" id="PF02465">
    <property type="entry name" value="FliD_N"/>
    <property type="match status" value="1"/>
</dbReference>
<dbReference type="InterPro" id="IPR010809">
    <property type="entry name" value="FliD_C"/>
</dbReference>
<evidence type="ECO:0000256" key="1">
    <source>
        <dbReference type="ARBA" id="ARBA00009764"/>
    </source>
</evidence>
<dbReference type="PANTHER" id="PTHR30288">
    <property type="entry name" value="FLAGELLAR CAP/ASSEMBLY PROTEIN FLID"/>
    <property type="match status" value="1"/>
</dbReference>
<evidence type="ECO:0000313" key="9">
    <source>
        <dbReference type="Proteomes" id="UP000002601"/>
    </source>
</evidence>
<dbReference type="EMBL" id="CP001649">
    <property type="protein sequence ID" value="ACS79009.1"/>
    <property type="molecule type" value="Genomic_DNA"/>
</dbReference>
<keyword evidence="8" id="KW-0282">Flagellum</keyword>
<keyword evidence="8" id="KW-0969">Cilium</keyword>
<evidence type="ECO:0000256" key="4">
    <source>
        <dbReference type="ARBA" id="ARBA00023143"/>
    </source>
</evidence>
<keyword evidence="9" id="KW-1185">Reference proteome</keyword>
<evidence type="ECO:0000259" key="6">
    <source>
        <dbReference type="Pfam" id="PF02465"/>
    </source>
</evidence>
<dbReference type="GO" id="GO:0071973">
    <property type="term" value="P:bacterial-type flagellum-dependent cell motility"/>
    <property type="evidence" value="ECO:0007669"/>
    <property type="project" value="TreeGrafter"/>
</dbReference>
<dbReference type="KEGG" id="dsa:Desal_0944"/>
<proteinExistence type="inferred from homology"/>